<gene>
    <name evidence="1" type="ORF">E2C01_080784</name>
</gene>
<organism evidence="1 2">
    <name type="scientific">Portunus trituberculatus</name>
    <name type="common">Swimming crab</name>
    <name type="synonym">Neptunus trituberculatus</name>
    <dbReference type="NCBI Taxonomy" id="210409"/>
    <lineage>
        <taxon>Eukaryota</taxon>
        <taxon>Metazoa</taxon>
        <taxon>Ecdysozoa</taxon>
        <taxon>Arthropoda</taxon>
        <taxon>Crustacea</taxon>
        <taxon>Multicrustacea</taxon>
        <taxon>Malacostraca</taxon>
        <taxon>Eumalacostraca</taxon>
        <taxon>Eucarida</taxon>
        <taxon>Decapoda</taxon>
        <taxon>Pleocyemata</taxon>
        <taxon>Brachyura</taxon>
        <taxon>Eubrachyura</taxon>
        <taxon>Portunoidea</taxon>
        <taxon>Portunidae</taxon>
        <taxon>Portuninae</taxon>
        <taxon>Portunus</taxon>
    </lineage>
</organism>
<comment type="caution">
    <text evidence="1">The sequence shown here is derived from an EMBL/GenBank/DDBJ whole genome shotgun (WGS) entry which is preliminary data.</text>
</comment>
<sequence length="64" mass="7086">MSQKEIIKPPLSQPITQITTTRCLLSAGHGLVIEHARASDNLAKVHDTTTDCLKPNIYSRKQLC</sequence>
<reference evidence="1 2" key="1">
    <citation type="submission" date="2019-05" db="EMBL/GenBank/DDBJ databases">
        <title>Another draft genome of Portunus trituberculatus and its Hox gene families provides insights of decapod evolution.</title>
        <authorList>
            <person name="Jeong J.-H."/>
            <person name="Song I."/>
            <person name="Kim S."/>
            <person name="Choi T."/>
            <person name="Kim D."/>
            <person name="Ryu S."/>
            <person name="Kim W."/>
        </authorList>
    </citation>
    <scope>NUCLEOTIDE SEQUENCE [LARGE SCALE GENOMIC DNA]</scope>
    <source>
        <tissue evidence="1">Muscle</tissue>
    </source>
</reference>
<dbReference type="EMBL" id="VSRR010070176">
    <property type="protein sequence ID" value="MPC85976.1"/>
    <property type="molecule type" value="Genomic_DNA"/>
</dbReference>
<dbReference type="AlphaFoldDB" id="A0A5B7IWA2"/>
<evidence type="ECO:0000313" key="2">
    <source>
        <dbReference type="Proteomes" id="UP000324222"/>
    </source>
</evidence>
<protein>
    <submittedName>
        <fullName evidence="1">Uncharacterized protein</fullName>
    </submittedName>
</protein>
<proteinExistence type="predicted"/>
<accession>A0A5B7IWA2</accession>
<evidence type="ECO:0000313" key="1">
    <source>
        <dbReference type="EMBL" id="MPC85976.1"/>
    </source>
</evidence>
<name>A0A5B7IWA2_PORTR</name>
<keyword evidence="2" id="KW-1185">Reference proteome</keyword>
<dbReference type="Proteomes" id="UP000324222">
    <property type="component" value="Unassembled WGS sequence"/>
</dbReference>